<dbReference type="SUPFAM" id="SSF82153">
    <property type="entry name" value="FAS1 domain"/>
    <property type="match status" value="2"/>
</dbReference>
<organism evidence="3 4">
    <name type="scientific">Lecanosticta acicola</name>
    <dbReference type="NCBI Taxonomy" id="111012"/>
    <lineage>
        <taxon>Eukaryota</taxon>
        <taxon>Fungi</taxon>
        <taxon>Dikarya</taxon>
        <taxon>Ascomycota</taxon>
        <taxon>Pezizomycotina</taxon>
        <taxon>Dothideomycetes</taxon>
        <taxon>Dothideomycetidae</taxon>
        <taxon>Mycosphaerellales</taxon>
        <taxon>Mycosphaerellaceae</taxon>
        <taxon>Lecanosticta</taxon>
    </lineage>
</organism>
<evidence type="ECO:0000259" key="2">
    <source>
        <dbReference type="PROSITE" id="PS50213"/>
    </source>
</evidence>
<dbReference type="Pfam" id="PF02469">
    <property type="entry name" value="Fasciclin"/>
    <property type="match status" value="2"/>
</dbReference>
<accession>A0AAI8Z8F5</accession>
<evidence type="ECO:0000313" key="3">
    <source>
        <dbReference type="EMBL" id="CAK4034369.1"/>
    </source>
</evidence>
<feature type="chain" id="PRO_5042464313" evidence="1">
    <location>
        <begin position="19"/>
        <end position="404"/>
    </location>
</feature>
<keyword evidence="1" id="KW-0732">Signal</keyword>
<dbReference type="GO" id="GO:0000329">
    <property type="term" value="C:fungal-type vacuole membrane"/>
    <property type="evidence" value="ECO:0007669"/>
    <property type="project" value="TreeGrafter"/>
</dbReference>
<dbReference type="EMBL" id="CAVMBE010000114">
    <property type="protein sequence ID" value="CAK4034369.1"/>
    <property type="molecule type" value="Genomic_DNA"/>
</dbReference>
<dbReference type="Gene3D" id="2.30.180.10">
    <property type="entry name" value="FAS1 domain"/>
    <property type="match status" value="2"/>
</dbReference>
<feature type="domain" description="FAS1" evidence="2">
    <location>
        <begin position="170"/>
        <end position="298"/>
    </location>
</feature>
<sequence length="404" mass="41321">MQFKAILVAAATIASSVAQNTPTLAAALNSTSQLSDLNTLLGQYPSLLATLGNATNLTVLAPSNTALMSLMNSSMANNSQYVQALLSYHVLNMTVRSQNISTTPAFVHTLLNNTMYANVSRGQVVGARRASGNNGTVQFISGLGQRSNVTMADVNVTNGVVHIIDMPLTIPENASSTALAANLTAFAGALRATNLTNTIDRARDYTIFVPSNMAFSSIGSVLPSLSTTQATSLLEYHVLNGTVAYSPLLTSNSTVRSMAGSNLNITNENGEIFVNSARVIAADILTDGGVIHIIDSVLNPNSTLKPNPSVQSGVPAFSGASSGAVPYTSGITMMSQTMTDDYLTMTTDAVAAGYTTAPSGALSSAGAAASSARASSSSHGAAAMPTAAMGAAALFGGAAWMANF</sequence>
<reference evidence="3" key="1">
    <citation type="submission" date="2023-11" db="EMBL/GenBank/DDBJ databases">
        <authorList>
            <person name="Alioto T."/>
            <person name="Alioto T."/>
            <person name="Gomez Garrido J."/>
        </authorList>
    </citation>
    <scope>NUCLEOTIDE SEQUENCE</scope>
</reference>
<dbReference type="AlphaFoldDB" id="A0AAI8Z8F5"/>
<proteinExistence type="predicted"/>
<dbReference type="SMART" id="SM00554">
    <property type="entry name" value="FAS1"/>
    <property type="match status" value="2"/>
</dbReference>
<dbReference type="InterPro" id="IPR000782">
    <property type="entry name" value="FAS1_domain"/>
</dbReference>
<keyword evidence="4" id="KW-1185">Reference proteome</keyword>
<dbReference type="Proteomes" id="UP001296104">
    <property type="component" value="Unassembled WGS sequence"/>
</dbReference>
<dbReference type="InterPro" id="IPR050904">
    <property type="entry name" value="Adhesion/Biosynth-related"/>
</dbReference>
<dbReference type="PANTHER" id="PTHR10900">
    <property type="entry name" value="PERIOSTIN-RELATED"/>
    <property type="match status" value="1"/>
</dbReference>
<dbReference type="PANTHER" id="PTHR10900:SF77">
    <property type="entry name" value="FI19380P1"/>
    <property type="match status" value="1"/>
</dbReference>
<evidence type="ECO:0000313" key="4">
    <source>
        <dbReference type="Proteomes" id="UP001296104"/>
    </source>
</evidence>
<name>A0AAI8Z8F5_9PEZI</name>
<protein>
    <submittedName>
        <fullName evidence="3">Beta-Ig-H3 fasciclin, partial</fullName>
    </submittedName>
</protein>
<evidence type="ECO:0000256" key="1">
    <source>
        <dbReference type="SAM" id="SignalP"/>
    </source>
</evidence>
<gene>
    <name evidence="3" type="ORF">LECACI_7A009527</name>
</gene>
<feature type="domain" description="FAS1" evidence="2">
    <location>
        <begin position="21"/>
        <end position="168"/>
    </location>
</feature>
<dbReference type="InterPro" id="IPR036378">
    <property type="entry name" value="FAS1_dom_sf"/>
</dbReference>
<dbReference type="GO" id="GO:0016236">
    <property type="term" value="P:macroautophagy"/>
    <property type="evidence" value="ECO:0007669"/>
    <property type="project" value="TreeGrafter"/>
</dbReference>
<dbReference type="PROSITE" id="PS50213">
    <property type="entry name" value="FAS1"/>
    <property type="match status" value="2"/>
</dbReference>
<comment type="caution">
    <text evidence="3">The sequence shown here is derived from an EMBL/GenBank/DDBJ whole genome shotgun (WGS) entry which is preliminary data.</text>
</comment>
<feature type="signal peptide" evidence="1">
    <location>
        <begin position="1"/>
        <end position="18"/>
    </location>
</feature>